<dbReference type="HOGENOM" id="CLU_150554_2_0_3"/>
<dbReference type="SUPFAM" id="SSF89447">
    <property type="entry name" value="AbrB/MazE/MraZ-like"/>
    <property type="match status" value="1"/>
</dbReference>
<proteinExistence type="predicted"/>
<dbReference type="PANTHER" id="PTHR40516:SF1">
    <property type="entry name" value="ANTITOXIN CHPS-RELATED"/>
    <property type="match status" value="1"/>
</dbReference>
<dbReference type="STRING" id="13035.Dacsa_2925"/>
<evidence type="ECO:0000259" key="1">
    <source>
        <dbReference type="SMART" id="SM00966"/>
    </source>
</evidence>
<evidence type="ECO:0000313" key="2">
    <source>
        <dbReference type="EMBL" id="AFZ51478.1"/>
    </source>
</evidence>
<dbReference type="InterPro" id="IPR039052">
    <property type="entry name" value="Antitox_PemI-like"/>
</dbReference>
<evidence type="ECO:0000313" key="3">
    <source>
        <dbReference type="Proteomes" id="UP000010482"/>
    </source>
</evidence>
<dbReference type="Pfam" id="PF04014">
    <property type="entry name" value="MazE_antitoxin"/>
    <property type="match status" value="1"/>
</dbReference>
<keyword evidence="3" id="KW-1185">Reference proteome</keyword>
<dbReference type="OrthoDB" id="9795766at2"/>
<dbReference type="InterPro" id="IPR007159">
    <property type="entry name" value="SpoVT-AbrB_dom"/>
</dbReference>
<dbReference type="InterPro" id="IPR037914">
    <property type="entry name" value="SpoVT-AbrB_sf"/>
</dbReference>
<dbReference type="SMART" id="SM00966">
    <property type="entry name" value="SpoVT_AbrB"/>
    <property type="match status" value="1"/>
</dbReference>
<dbReference type="KEGG" id="dsl:Dacsa_2925"/>
<organism evidence="2 3">
    <name type="scientific">Dactylococcopsis salina (strain PCC 8305)</name>
    <name type="common">Myxobactron salinum</name>
    <dbReference type="NCBI Taxonomy" id="13035"/>
    <lineage>
        <taxon>Bacteria</taxon>
        <taxon>Bacillati</taxon>
        <taxon>Cyanobacteriota</taxon>
        <taxon>Cyanophyceae</taxon>
        <taxon>Nodosilineales</taxon>
        <taxon>Cymatolegaceae</taxon>
        <taxon>Dactylococcopsis</taxon>
    </lineage>
</organism>
<gene>
    <name evidence="2" type="ORF">Dacsa_2925</name>
</gene>
<sequence>MKIQLRKWGNSLGLRVPQKIAQKYGLDENSLVELTETSEGIMIQKRNRVSSLDELLSSIPDDFVYPEDIREFNESGSVGEELI</sequence>
<dbReference type="RefSeq" id="WP_015230458.1">
    <property type="nucleotide sequence ID" value="NC_019780.1"/>
</dbReference>
<reference evidence="2" key="1">
    <citation type="submission" date="2012-04" db="EMBL/GenBank/DDBJ databases">
        <title>Finished genome of Dactylococcopsis salina PCC 8305.</title>
        <authorList>
            <consortium name="US DOE Joint Genome Institute"/>
            <person name="Gugger M."/>
            <person name="Coursin T."/>
            <person name="Rippka R."/>
            <person name="Tandeau De Marsac N."/>
            <person name="Huntemann M."/>
            <person name="Wei C.-L."/>
            <person name="Han J."/>
            <person name="Detter J.C."/>
            <person name="Han C."/>
            <person name="Tapia R."/>
            <person name="Daligault H."/>
            <person name="Chen A."/>
            <person name="Krypides N."/>
            <person name="Mavromatis K."/>
            <person name="Markowitz V."/>
            <person name="Szeto E."/>
            <person name="Ivanova N."/>
            <person name="Ovchinnikova G."/>
            <person name="Pagani I."/>
            <person name="Pati A."/>
            <person name="Goodwin L."/>
            <person name="Peters L."/>
            <person name="Pitluck S."/>
            <person name="Woyke T."/>
            <person name="Kerfeld C."/>
        </authorList>
    </citation>
    <scope>NUCLEOTIDE SEQUENCE [LARGE SCALE GENOMIC DNA]</scope>
    <source>
        <strain evidence="2">PCC 8305</strain>
    </source>
</reference>
<dbReference type="PANTHER" id="PTHR40516">
    <property type="entry name" value="ANTITOXIN CHPS-RELATED"/>
    <property type="match status" value="1"/>
</dbReference>
<name>K9YZC4_DACS8</name>
<accession>K9YZC4</accession>
<dbReference type="Proteomes" id="UP000010482">
    <property type="component" value="Chromosome"/>
</dbReference>
<dbReference type="GO" id="GO:0097351">
    <property type="term" value="F:toxin sequestering activity"/>
    <property type="evidence" value="ECO:0007669"/>
    <property type="project" value="InterPro"/>
</dbReference>
<dbReference type="AlphaFoldDB" id="K9YZC4"/>
<protein>
    <submittedName>
        <fullName evidence="2">Growth regulator</fullName>
    </submittedName>
</protein>
<dbReference type="GO" id="GO:0003677">
    <property type="term" value="F:DNA binding"/>
    <property type="evidence" value="ECO:0007669"/>
    <property type="project" value="InterPro"/>
</dbReference>
<dbReference type="EMBL" id="CP003944">
    <property type="protein sequence ID" value="AFZ51478.1"/>
    <property type="molecule type" value="Genomic_DNA"/>
</dbReference>
<dbReference type="Gene3D" id="2.10.260.10">
    <property type="match status" value="1"/>
</dbReference>
<dbReference type="eggNOG" id="COG2336">
    <property type="taxonomic scope" value="Bacteria"/>
</dbReference>
<feature type="domain" description="SpoVT-AbrB" evidence="1">
    <location>
        <begin position="6"/>
        <end position="51"/>
    </location>
</feature>